<gene>
    <name evidence="2" type="ORF">ED312_21460</name>
</gene>
<comment type="caution">
    <text evidence="2">The sequence shown here is derived from an EMBL/GenBank/DDBJ whole genome shotgun (WGS) entry which is preliminary data.</text>
</comment>
<keyword evidence="1" id="KW-0175">Coiled coil</keyword>
<sequence>MMKQIIDNSDLHFEHKLWEKEILFWLDEIRSFQNRLEEIQRKWTHPDVLVEMGQFQNQFILHQGKIEELKEEIEQHELRIAGQFMAREDAIDRVALKYHQEMRDKMETQRNLYINLKTRFFSFLGKYM</sequence>
<organism evidence="2 3">
    <name type="scientific">Sinomicrobium pectinilyticum</name>
    <dbReference type="NCBI Taxonomy" id="1084421"/>
    <lineage>
        <taxon>Bacteria</taxon>
        <taxon>Pseudomonadati</taxon>
        <taxon>Bacteroidota</taxon>
        <taxon>Flavobacteriia</taxon>
        <taxon>Flavobacteriales</taxon>
        <taxon>Flavobacteriaceae</taxon>
        <taxon>Sinomicrobium</taxon>
    </lineage>
</organism>
<evidence type="ECO:0000313" key="3">
    <source>
        <dbReference type="Proteomes" id="UP000267469"/>
    </source>
</evidence>
<accession>A0A3N0DHW6</accession>
<dbReference type="EMBL" id="RJTM01000168">
    <property type="protein sequence ID" value="RNL75277.1"/>
    <property type="molecule type" value="Genomic_DNA"/>
</dbReference>
<evidence type="ECO:0000256" key="1">
    <source>
        <dbReference type="SAM" id="Coils"/>
    </source>
</evidence>
<dbReference type="OrthoDB" id="680366at2"/>
<proteinExistence type="predicted"/>
<protein>
    <submittedName>
        <fullName evidence="2">Uncharacterized protein</fullName>
    </submittedName>
</protein>
<dbReference type="AlphaFoldDB" id="A0A3N0DHW6"/>
<feature type="coiled-coil region" evidence="1">
    <location>
        <begin position="22"/>
        <end position="86"/>
    </location>
</feature>
<reference evidence="2 3" key="1">
    <citation type="submission" date="2018-10" db="EMBL/GenBank/DDBJ databases">
        <title>Sinomicrobium pectinilyticum sp. nov., a pectinase-producing bacterium isolated from alkaline and saline soil, and emended description of the genus Sinomicrobium.</title>
        <authorList>
            <person name="Cheng B."/>
            <person name="Li C."/>
            <person name="Lai Q."/>
            <person name="Du M."/>
            <person name="Shao Z."/>
            <person name="Xu P."/>
            <person name="Yang C."/>
        </authorList>
    </citation>
    <scope>NUCLEOTIDE SEQUENCE [LARGE SCALE GENOMIC DNA]</scope>
    <source>
        <strain evidence="2 3">5DNS001</strain>
    </source>
</reference>
<keyword evidence="3" id="KW-1185">Reference proteome</keyword>
<name>A0A3N0DHW6_SINP1</name>
<dbReference type="Proteomes" id="UP000267469">
    <property type="component" value="Unassembled WGS sequence"/>
</dbReference>
<evidence type="ECO:0000313" key="2">
    <source>
        <dbReference type="EMBL" id="RNL75277.1"/>
    </source>
</evidence>